<organism evidence="5 6">
    <name type="scientific">Amycolatopsis vastitatis</name>
    <dbReference type="NCBI Taxonomy" id="1905142"/>
    <lineage>
        <taxon>Bacteria</taxon>
        <taxon>Bacillati</taxon>
        <taxon>Actinomycetota</taxon>
        <taxon>Actinomycetes</taxon>
        <taxon>Pseudonocardiales</taxon>
        <taxon>Pseudonocardiaceae</taxon>
        <taxon>Amycolatopsis</taxon>
    </lineage>
</organism>
<evidence type="ECO:0000256" key="2">
    <source>
        <dbReference type="ARBA" id="ARBA00023002"/>
    </source>
</evidence>
<dbReference type="PROSITE" id="PS00061">
    <property type="entry name" value="ADH_SHORT"/>
    <property type="match status" value="1"/>
</dbReference>
<keyword evidence="6" id="KW-1185">Reference proteome</keyword>
<gene>
    <name evidence="5" type="ORF">CF165_27145</name>
</gene>
<proteinExistence type="inferred from homology"/>
<comment type="similarity">
    <text evidence="1 3">Belongs to the short-chain dehydrogenases/reductases (SDR) family.</text>
</comment>
<dbReference type="Pfam" id="PF00106">
    <property type="entry name" value="adh_short"/>
    <property type="match status" value="1"/>
</dbReference>
<dbReference type="Gene3D" id="3.40.50.720">
    <property type="entry name" value="NAD(P)-binding Rossmann-like Domain"/>
    <property type="match status" value="1"/>
</dbReference>
<evidence type="ECO:0000313" key="5">
    <source>
        <dbReference type="EMBL" id="OXM64033.1"/>
    </source>
</evidence>
<dbReference type="PRINTS" id="PR00081">
    <property type="entry name" value="GDHRDH"/>
</dbReference>
<feature type="domain" description="Ketoreductase" evidence="4">
    <location>
        <begin position="29"/>
        <end position="215"/>
    </location>
</feature>
<dbReference type="OrthoDB" id="3178062at2"/>
<evidence type="ECO:0000313" key="6">
    <source>
        <dbReference type="Proteomes" id="UP000215199"/>
    </source>
</evidence>
<protein>
    <submittedName>
        <fullName evidence="5">Dehydrogenase</fullName>
    </submittedName>
</protein>
<evidence type="ECO:0000256" key="1">
    <source>
        <dbReference type="ARBA" id="ARBA00006484"/>
    </source>
</evidence>
<dbReference type="InterPro" id="IPR020904">
    <property type="entry name" value="Sc_DH/Rdtase_CS"/>
</dbReference>
<dbReference type="PANTHER" id="PTHR44196">
    <property type="entry name" value="DEHYDROGENASE/REDUCTASE SDR FAMILY MEMBER 7B"/>
    <property type="match status" value="1"/>
</dbReference>
<dbReference type="GO" id="GO:0016491">
    <property type="term" value="F:oxidoreductase activity"/>
    <property type="evidence" value="ECO:0007669"/>
    <property type="project" value="UniProtKB-KW"/>
</dbReference>
<accession>A0A229SZ28</accession>
<dbReference type="Proteomes" id="UP000215199">
    <property type="component" value="Unassembled WGS sequence"/>
</dbReference>
<keyword evidence="2" id="KW-0560">Oxidoreductase</keyword>
<dbReference type="InterPro" id="IPR057326">
    <property type="entry name" value="KR_dom"/>
</dbReference>
<dbReference type="PRINTS" id="PR00080">
    <property type="entry name" value="SDRFAMILY"/>
</dbReference>
<evidence type="ECO:0000259" key="4">
    <source>
        <dbReference type="SMART" id="SM00822"/>
    </source>
</evidence>
<dbReference type="InterPro" id="IPR002347">
    <property type="entry name" value="SDR_fam"/>
</dbReference>
<dbReference type="SMART" id="SM00822">
    <property type="entry name" value="PKS_KR"/>
    <property type="match status" value="1"/>
</dbReference>
<dbReference type="AlphaFoldDB" id="A0A229SZ28"/>
<sequence length="295" mass="31061">MLQDLKDHASVASRLELLGGPVKDGYHGITALVTGASKGLGRAYAVELARRGARVILLARSESDLRELAAHIREQHGGPDAEVIVADLAAADGPERILRELRDRGLTVDLLLNNAGMGSAGPFLGRPLQPQLGSVALNVGGLLALTHAIGAELVARGSGGIVNVSSTAAFQPMPYQASYAATKAFVLSFTEALAEELRGTGVHVMAAHPGPIATGFFDGTSATIHSVADAPATVAARTLDDYARRRAVSYPGRPVMRALNRAMTWTARLLPRRTVTRVTGAMNRRQGMHEVVDLA</sequence>
<dbReference type="InterPro" id="IPR036291">
    <property type="entry name" value="NAD(P)-bd_dom_sf"/>
</dbReference>
<comment type="caution">
    <text evidence="5">The sequence shown here is derived from an EMBL/GenBank/DDBJ whole genome shotgun (WGS) entry which is preliminary data.</text>
</comment>
<evidence type="ECO:0000256" key="3">
    <source>
        <dbReference type="RuleBase" id="RU000363"/>
    </source>
</evidence>
<reference evidence="6" key="1">
    <citation type="submission" date="2017-07" db="EMBL/GenBank/DDBJ databases">
        <title>Comparative genome mining reveals phylogenetic distribution patterns of secondary metabolites in Amycolatopsis.</title>
        <authorList>
            <person name="Adamek M."/>
            <person name="Alanjary M."/>
            <person name="Sales-Ortells H."/>
            <person name="Goodfellow M."/>
            <person name="Bull A.T."/>
            <person name="Kalinowski J."/>
            <person name="Ziemert N."/>
        </authorList>
    </citation>
    <scope>NUCLEOTIDE SEQUENCE [LARGE SCALE GENOMIC DNA]</scope>
    <source>
        <strain evidence="6">H5</strain>
    </source>
</reference>
<dbReference type="SUPFAM" id="SSF51735">
    <property type="entry name" value="NAD(P)-binding Rossmann-fold domains"/>
    <property type="match status" value="1"/>
</dbReference>
<name>A0A229SZ28_9PSEU</name>
<dbReference type="EMBL" id="NMUL01000030">
    <property type="protein sequence ID" value="OXM64033.1"/>
    <property type="molecule type" value="Genomic_DNA"/>
</dbReference>
<dbReference type="PANTHER" id="PTHR44196:SF1">
    <property type="entry name" value="DEHYDROGENASE_REDUCTASE SDR FAMILY MEMBER 7B"/>
    <property type="match status" value="1"/>
</dbReference>
<dbReference type="PIRSF" id="PIRSF000126">
    <property type="entry name" value="11-beta-HSD1"/>
    <property type="match status" value="1"/>
</dbReference>
<dbReference type="GO" id="GO:0016020">
    <property type="term" value="C:membrane"/>
    <property type="evidence" value="ECO:0007669"/>
    <property type="project" value="TreeGrafter"/>
</dbReference>